<dbReference type="InterPro" id="IPR003594">
    <property type="entry name" value="HATPase_dom"/>
</dbReference>
<dbReference type="InterPro" id="IPR003661">
    <property type="entry name" value="HisK_dim/P_dom"/>
</dbReference>
<dbReference type="SUPFAM" id="SSF47384">
    <property type="entry name" value="Homodimeric domain of signal transducing histidine kinase"/>
    <property type="match status" value="1"/>
</dbReference>
<dbReference type="AlphaFoldDB" id="A0A1F7WDQ4"/>
<dbReference type="Proteomes" id="UP000178735">
    <property type="component" value="Unassembled WGS sequence"/>
</dbReference>
<evidence type="ECO:0000256" key="2">
    <source>
        <dbReference type="ARBA" id="ARBA00004370"/>
    </source>
</evidence>
<gene>
    <name evidence="18" type="ORF">A2008_09765</name>
</gene>
<dbReference type="InterPro" id="IPR004358">
    <property type="entry name" value="Sig_transdc_His_kin-like_C"/>
</dbReference>
<evidence type="ECO:0000259" key="17">
    <source>
        <dbReference type="PROSITE" id="PS50113"/>
    </source>
</evidence>
<evidence type="ECO:0000256" key="5">
    <source>
        <dbReference type="ARBA" id="ARBA00022679"/>
    </source>
</evidence>
<feature type="coiled-coil region" evidence="13">
    <location>
        <begin position="273"/>
        <end position="314"/>
    </location>
</feature>
<keyword evidence="4 12" id="KW-0597">Phosphoprotein</keyword>
<feature type="modified residue" description="4-aspartylphosphate" evidence="12">
    <location>
        <position position="60"/>
    </location>
</feature>
<dbReference type="PROSITE" id="PS50113">
    <property type="entry name" value="PAC"/>
    <property type="match status" value="2"/>
</dbReference>
<dbReference type="SUPFAM" id="SSF55874">
    <property type="entry name" value="ATPase domain of HSP90 chaperone/DNA topoisomerase II/histidine kinase"/>
    <property type="match status" value="1"/>
</dbReference>
<dbReference type="InterPro" id="IPR013767">
    <property type="entry name" value="PAS_fold"/>
</dbReference>
<feature type="domain" description="Response regulatory" evidence="15">
    <location>
        <begin position="813"/>
        <end position="935"/>
    </location>
</feature>
<dbReference type="PANTHER" id="PTHR45339:SF1">
    <property type="entry name" value="HYBRID SIGNAL TRANSDUCTION HISTIDINE KINASE J"/>
    <property type="match status" value="1"/>
</dbReference>
<evidence type="ECO:0000256" key="10">
    <source>
        <dbReference type="ARBA" id="ARBA00023136"/>
    </source>
</evidence>
<dbReference type="PROSITE" id="PS50109">
    <property type="entry name" value="HIS_KIN"/>
    <property type="match status" value="1"/>
</dbReference>
<feature type="modified residue" description="4-aspartylphosphate" evidence="12">
    <location>
        <position position="867"/>
    </location>
</feature>
<dbReference type="EMBL" id="MGFH01000246">
    <property type="protein sequence ID" value="OGM00930.1"/>
    <property type="molecule type" value="Genomic_DNA"/>
</dbReference>
<comment type="catalytic activity">
    <reaction evidence="1">
        <text>ATP + protein L-histidine = ADP + protein N-phospho-L-histidine.</text>
        <dbReference type="EC" id="2.7.13.3"/>
    </reaction>
</comment>
<evidence type="ECO:0000259" key="15">
    <source>
        <dbReference type="PROSITE" id="PS50110"/>
    </source>
</evidence>
<dbReference type="CDD" id="cd16922">
    <property type="entry name" value="HATPase_EvgS-ArcB-TorS-like"/>
    <property type="match status" value="1"/>
</dbReference>
<dbReference type="InterPro" id="IPR001789">
    <property type="entry name" value="Sig_transdc_resp-reg_receiver"/>
</dbReference>
<feature type="domain" description="PAS" evidence="16">
    <location>
        <begin position="146"/>
        <end position="217"/>
    </location>
</feature>
<accession>A0A1F7WDQ4</accession>
<dbReference type="FunFam" id="1.10.287.130:FF:000038">
    <property type="entry name" value="Sensory transduction histidine kinase"/>
    <property type="match status" value="1"/>
</dbReference>
<evidence type="ECO:0000256" key="13">
    <source>
        <dbReference type="SAM" id="Coils"/>
    </source>
</evidence>
<feature type="domain" description="Response regulatory" evidence="15">
    <location>
        <begin position="7"/>
        <end position="125"/>
    </location>
</feature>
<dbReference type="PANTHER" id="PTHR45339">
    <property type="entry name" value="HYBRID SIGNAL TRANSDUCTION HISTIDINE KINASE J"/>
    <property type="match status" value="1"/>
</dbReference>
<keyword evidence="10" id="KW-0472">Membrane</keyword>
<dbReference type="NCBIfam" id="TIGR00229">
    <property type="entry name" value="sensory_box"/>
    <property type="match status" value="3"/>
</dbReference>
<evidence type="ECO:0000256" key="8">
    <source>
        <dbReference type="ARBA" id="ARBA00022840"/>
    </source>
</evidence>
<evidence type="ECO:0000256" key="3">
    <source>
        <dbReference type="ARBA" id="ARBA00012438"/>
    </source>
</evidence>
<proteinExistence type="predicted"/>
<dbReference type="CDD" id="cd00130">
    <property type="entry name" value="PAS"/>
    <property type="match status" value="3"/>
</dbReference>
<name>A0A1F7WDQ4_9BACT</name>
<keyword evidence="13" id="KW-0175">Coiled coil</keyword>
<keyword evidence="11" id="KW-0131">Cell cycle</keyword>
<keyword evidence="8" id="KW-0067">ATP-binding</keyword>
<evidence type="ECO:0000256" key="4">
    <source>
        <dbReference type="ARBA" id="ARBA00022553"/>
    </source>
</evidence>
<dbReference type="PRINTS" id="PR00344">
    <property type="entry name" value="BCTRLSENSOR"/>
</dbReference>
<dbReference type="Pfam" id="PF13426">
    <property type="entry name" value="PAS_9"/>
    <property type="match status" value="2"/>
</dbReference>
<dbReference type="GO" id="GO:0016020">
    <property type="term" value="C:membrane"/>
    <property type="evidence" value="ECO:0007669"/>
    <property type="project" value="UniProtKB-SubCell"/>
</dbReference>
<dbReference type="STRING" id="1817813.A2008_09765"/>
<dbReference type="Gene3D" id="3.30.450.20">
    <property type="entry name" value="PAS domain"/>
    <property type="match status" value="3"/>
</dbReference>
<evidence type="ECO:0000259" key="14">
    <source>
        <dbReference type="PROSITE" id="PS50109"/>
    </source>
</evidence>
<feature type="modified residue" description="4-aspartylphosphate" evidence="12">
    <location>
        <position position="1024"/>
    </location>
</feature>
<dbReference type="InterPro" id="IPR000700">
    <property type="entry name" value="PAS-assoc_C"/>
</dbReference>
<dbReference type="Pfam" id="PF00989">
    <property type="entry name" value="PAS"/>
    <property type="match status" value="1"/>
</dbReference>
<dbReference type="PROSITE" id="PS50112">
    <property type="entry name" value="PAS"/>
    <property type="match status" value="3"/>
</dbReference>
<dbReference type="SUPFAM" id="SSF52172">
    <property type="entry name" value="CheY-like"/>
    <property type="match status" value="3"/>
</dbReference>
<feature type="domain" description="Histidine kinase" evidence="14">
    <location>
        <begin position="573"/>
        <end position="794"/>
    </location>
</feature>
<feature type="domain" description="PAC" evidence="17">
    <location>
        <begin position="501"/>
        <end position="555"/>
    </location>
</feature>
<evidence type="ECO:0000256" key="12">
    <source>
        <dbReference type="PROSITE-ProRule" id="PRU00169"/>
    </source>
</evidence>
<dbReference type="InterPro" id="IPR036097">
    <property type="entry name" value="HisK_dim/P_sf"/>
</dbReference>
<dbReference type="SMART" id="SM00388">
    <property type="entry name" value="HisKA"/>
    <property type="match status" value="1"/>
</dbReference>
<evidence type="ECO:0000256" key="11">
    <source>
        <dbReference type="ARBA" id="ARBA00023306"/>
    </source>
</evidence>
<keyword evidence="5" id="KW-0808">Transferase</keyword>
<keyword evidence="6" id="KW-0547">Nucleotide-binding</keyword>
<dbReference type="SUPFAM" id="SSF55785">
    <property type="entry name" value="PYP-like sensor domain (PAS domain)"/>
    <property type="match status" value="3"/>
</dbReference>
<keyword evidence="9" id="KW-0902">Two-component regulatory system</keyword>
<dbReference type="FunFam" id="3.30.565.10:FF:000010">
    <property type="entry name" value="Sensor histidine kinase RcsC"/>
    <property type="match status" value="1"/>
</dbReference>
<evidence type="ECO:0000256" key="6">
    <source>
        <dbReference type="ARBA" id="ARBA00022741"/>
    </source>
</evidence>
<dbReference type="Gene3D" id="1.10.287.130">
    <property type="match status" value="1"/>
</dbReference>
<evidence type="ECO:0000256" key="1">
    <source>
        <dbReference type="ARBA" id="ARBA00000085"/>
    </source>
</evidence>
<evidence type="ECO:0000313" key="19">
    <source>
        <dbReference type="Proteomes" id="UP000178735"/>
    </source>
</evidence>
<feature type="domain" description="Response regulatory" evidence="15">
    <location>
        <begin position="971"/>
        <end position="1124"/>
    </location>
</feature>
<protein>
    <recommendedName>
        <fullName evidence="3">histidine kinase</fullName>
        <ecNumber evidence="3">2.7.13.3</ecNumber>
    </recommendedName>
</protein>
<dbReference type="Pfam" id="PF02518">
    <property type="entry name" value="HATPase_c"/>
    <property type="match status" value="1"/>
</dbReference>
<dbReference type="GO" id="GO:0000155">
    <property type="term" value="F:phosphorelay sensor kinase activity"/>
    <property type="evidence" value="ECO:0007669"/>
    <property type="project" value="InterPro"/>
</dbReference>
<dbReference type="PROSITE" id="PS50110">
    <property type="entry name" value="RESPONSE_REGULATORY"/>
    <property type="match status" value="3"/>
</dbReference>
<organism evidence="18 19">
    <name type="scientific">Candidatus Wallbacteria bacterium GWC2_49_35</name>
    <dbReference type="NCBI Taxonomy" id="1817813"/>
    <lineage>
        <taxon>Bacteria</taxon>
        <taxon>Candidatus Walliibacteriota</taxon>
    </lineage>
</organism>
<feature type="domain" description="PAS" evidence="16">
    <location>
        <begin position="311"/>
        <end position="356"/>
    </location>
</feature>
<comment type="caution">
    <text evidence="18">The sequence shown here is derived from an EMBL/GenBank/DDBJ whole genome shotgun (WGS) entry which is preliminary data.</text>
</comment>
<dbReference type="GO" id="GO:0005524">
    <property type="term" value="F:ATP binding"/>
    <property type="evidence" value="ECO:0007669"/>
    <property type="project" value="UniProtKB-KW"/>
</dbReference>
<dbReference type="SMART" id="SM00387">
    <property type="entry name" value="HATPase_c"/>
    <property type="match status" value="1"/>
</dbReference>
<evidence type="ECO:0000256" key="9">
    <source>
        <dbReference type="ARBA" id="ARBA00023012"/>
    </source>
</evidence>
<dbReference type="FunFam" id="3.40.50.2300:FF:000146">
    <property type="entry name" value="Putative two-component response regulator SSK1p"/>
    <property type="match status" value="1"/>
</dbReference>
<evidence type="ECO:0000259" key="16">
    <source>
        <dbReference type="PROSITE" id="PS50112"/>
    </source>
</evidence>
<comment type="subcellular location">
    <subcellularLocation>
        <location evidence="2">Membrane</location>
    </subcellularLocation>
</comment>
<dbReference type="InterPro" id="IPR000014">
    <property type="entry name" value="PAS"/>
</dbReference>
<dbReference type="CDD" id="cd17546">
    <property type="entry name" value="REC_hyHK_CKI1_RcsC-like"/>
    <property type="match status" value="2"/>
</dbReference>
<dbReference type="InterPro" id="IPR001610">
    <property type="entry name" value="PAC"/>
</dbReference>
<evidence type="ECO:0000313" key="18">
    <source>
        <dbReference type="EMBL" id="OGM00930.1"/>
    </source>
</evidence>
<dbReference type="Pfam" id="PF00512">
    <property type="entry name" value="HisKA"/>
    <property type="match status" value="1"/>
</dbReference>
<dbReference type="InterPro" id="IPR036890">
    <property type="entry name" value="HATPase_C_sf"/>
</dbReference>
<dbReference type="CDD" id="cd00156">
    <property type="entry name" value="REC"/>
    <property type="match status" value="1"/>
</dbReference>
<reference evidence="18 19" key="1">
    <citation type="journal article" date="2016" name="Nat. Commun.">
        <title>Thousands of microbial genomes shed light on interconnected biogeochemical processes in an aquifer system.</title>
        <authorList>
            <person name="Anantharaman K."/>
            <person name="Brown C.T."/>
            <person name="Hug L.A."/>
            <person name="Sharon I."/>
            <person name="Castelle C.J."/>
            <person name="Probst A.J."/>
            <person name="Thomas B.C."/>
            <person name="Singh A."/>
            <person name="Wilkins M.J."/>
            <person name="Karaoz U."/>
            <person name="Brodie E.L."/>
            <person name="Williams K.H."/>
            <person name="Hubbard S.S."/>
            <person name="Banfield J.F."/>
        </authorList>
    </citation>
    <scope>NUCLEOTIDE SEQUENCE [LARGE SCALE GENOMIC DNA]</scope>
</reference>
<dbReference type="SMART" id="SM00091">
    <property type="entry name" value="PAS"/>
    <property type="match status" value="3"/>
</dbReference>
<dbReference type="CDD" id="cd00082">
    <property type="entry name" value="HisKA"/>
    <property type="match status" value="1"/>
</dbReference>
<feature type="domain" description="PAC" evidence="17">
    <location>
        <begin position="381"/>
        <end position="433"/>
    </location>
</feature>
<dbReference type="Pfam" id="PF00072">
    <property type="entry name" value="Response_reg"/>
    <property type="match status" value="3"/>
</dbReference>
<evidence type="ECO:0000256" key="7">
    <source>
        <dbReference type="ARBA" id="ARBA00022777"/>
    </source>
</evidence>
<dbReference type="SMART" id="SM00086">
    <property type="entry name" value="PAC"/>
    <property type="match status" value="3"/>
</dbReference>
<sequence>MSEKSLKLLLVEDNPLDARAFNLMLTHAKSIFTFDISEADSLESAIALVKQKKFDVILLDLSLPDETGLETLARLRAHTKEIPIIVLTGIDDELIGINAVKAGAQNYLVKGQVNNKFLVRSICYAAERHYISNEIEKKLHRELELSEERFQNIYELSPIMMFSFDADGNFCDVNKKWLEETGYCREEVMGKRFDFLIPPQHKRLTSAEVSPHFLSSGQIKDYFCQYVKKDGSLIEVLINCVLTVEPFGKTLGLAAVQNISEQCRMEIEVLDAHERLEKRVRERTEDLARANEELHREIAERKRAEDELKQAKEYAELIYQVTPSAIFTVDKNCTITSWNDRAAELTGYSPKEAIGKKCFIICREKCSTFTEKELNAMERAKASESIILNKDGSLKTILKNRGVLKDNTGNYIGFIESFDDITERKQNEDQLRKLSYAIEQSPVSVVITNIQGDIEYVNPKFCQTTGYAPEEVIGKNPRVLKSGQVPVETYKQLWNAIISGREWHGELHNRKKNGELYWEFASISPIKNRHGMVTHFLAVKEDITERKKAEFELQYAKIQADYANIAKSEFLANISHEIRTPLNGVIGFTDILLSTHLSEDQLDYVKTIKSSSMILLKLINDILDFSKIEAGKLELEEIEFDLELVCYEVCEMISFIVINKPIEIICDIDDCRATFYKGDIIKLKQILINLLGNSSKFTENGEIALAVSSIGETGDKANLHFSIKDTGIGINEDKLDIIFETFKQVDGSITRRYGGSGLGLSICKKLVNFMNGEIWVESAPGEGSVFHFTLWLKKADNTRAGEDPADEALKNKKALIIDDNQSNIYILTRALKTAGMRAEGILDGEKALDKLESASNSSEGFDIVVLDIQMPGTDGYKTALNIRNSEDPAVREIPIVAFSTLFDKNVKKFIESGFNGFLPKPIRRQKTIDTIAKVLKEKAASDGSRSAAPDRATETGGKPGAAYADMRYPLKVMLVEDHPVNQKLVKIILSAAGYSVDVAENGEQAVALFKQSMEDEKYNIIFMDVQMPVMDGLTATQKIRELEADHFKKQHEEIIMHIDSETIISKKEREMLFNNINDRPTPIIAMTANVIKGDRNVCLNSGMNDYIAKPIKKEAVIEMVKKWVMNEENLAELSAGE</sequence>
<dbReference type="InterPro" id="IPR005467">
    <property type="entry name" value="His_kinase_dom"/>
</dbReference>
<feature type="domain" description="PAS" evidence="16">
    <location>
        <begin position="430"/>
        <end position="476"/>
    </location>
</feature>
<dbReference type="InterPro" id="IPR011006">
    <property type="entry name" value="CheY-like_superfamily"/>
</dbReference>
<dbReference type="EC" id="2.7.13.3" evidence="3"/>
<dbReference type="InterPro" id="IPR035965">
    <property type="entry name" value="PAS-like_dom_sf"/>
</dbReference>
<keyword evidence="7" id="KW-0418">Kinase</keyword>
<dbReference type="Gene3D" id="3.40.50.2300">
    <property type="match status" value="3"/>
</dbReference>
<dbReference type="Gene3D" id="3.30.565.10">
    <property type="entry name" value="Histidine kinase-like ATPase, C-terminal domain"/>
    <property type="match status" value="1"/>
</dbReference>
<dbReference type="SMART" id="SM00448">
    <property type="entry name" value="REC"/>
    <property type="match status" value="3"/>
</dbReference>